<feature type="binding site" evidence="3">
    <location>
        <position position="52"/>
    </location>
    <ligand>
        <name>Mg(2+)</name>
        <dbReference type="ChEBI" id="CHEBI:18420"/>
        <label>1</label>
    </ligand>
</feature>
<sequence>MEIENRYLGSMIGLAVGDALGAPVEFTKKDSFEKIEHYRRGGKFNVSIGEYTDDTAMALCLAQSLVDKNGIDQKDQLSKYLKWFEEGYMSANGRSIGCGKVTLRALYRYMSKDCSECGNSRLSKGAGNGSLMRIAPVALFYADDVKVAMEMATKSSLTTHGLAICSDASMYMTGLIIGAIEGKSKDELLSVGYAKKLFELIKNYTFHQEVVALSKGDYKNKSRDAIEAKGYVISTLESALWAFYNTSTFDEGLIFVVNLGDDADTVGAVYGQLAGAYYGVDSIAKKYKDGLMRRDLIEKLALKLGRGICE</sequence>
<comment type="similarity">
    <text evidence="1">Belongs to the ADP-ribosylglycohydrolase family.</text>
</comment>
<dbReference type="AlphaFoldDB" id="A0A6S6TWS6"/>
<dbReference type="InterPro" id="IPR050792">
    <property type="entry name" value="ADP-ribosylglycohydrolase"/>
</dbReference>
<feature type="binding site" evidence="3">
    <location>
        <position position="265"/>
    </location>
    <ligand>
        <name>Mg(2+)</name>
        <dbReference type="ChEBI" id="CHEBI:18420"/>
        <label>1</label>
    </ligand>
</feature>
<evidence type="ECO:0000256" key="2">
    <source>
        <dbReference type="ARBA" id="ARBA00022801"/>
    </source>
</evidence>
<dbReference type="PANTHER" id="PTHR16222:SF24">
    <property type="entry name" value="ADP-RIBOSYLHYDROLASE ARH3"/>
    <property type="match status" value="1"/>
</dbReference>
<reference evidence="4" key="1">
    <citation type="submission" date="2020-01" db="EMBL/GenBank/DDBJ databases">
        <authorList>
            <person name="Meier V. D."/>
            <person name="Meier V D."/>
        </authorList>
    </citation>
    <scope>NUCLEOTIDE SEQUENCE</scope>
    <source>
        <strain evidence="4">HLG_WM_MAG_02</strain>
    </source>
</reference>
<proteinExistence type="inferred from homology"/>
<dbReference type="PANTHER" id="PTHR16222">
    <property type="entry name" value="ADP-RIBOSYLGLYCOHYDROLASE"/>
    <property type="match status" value="1"/>
</dbReference>
<dbReference type="InterPro" id="IPR005502">
    <property type="entry name" value="Ribosyl_crysJ1"/>
</dbReference>
<dbReference type="GO" id="GO:0016787">
    <property type="term" value="F:hydrolase activity"/>
    <property type="evidence" value="ECO:0007669"/>
    <property type="project" value="UniProtKB-KW"/>
</dbReference>
<keyword evidence="3" id="KW-0460">Magnesium</keyword>
<feature type="binding site" evidence="3">
    <location>
        <position position="54"/>
    </location>
    <ligand>
        <name>Mg(2+)</name>
        <dbReference type="ChEBI" id="CHEBI:18420"/>
        <label>1</label>
    </ligand>
</feature>
<name>A0A6S6TWS6_9BACT</name>
<evidence type="ECO:0000256" key="3">
    <source>
        <dbReference type="PIRSR" id="PIRSR605502-1"/>
    </source>
</evidence>
<dbReference type="Pfam" id="PF03747">
    <property type="entry name" value="ADP_ribosyl_GH"/>
    <property type="match status" value="1"/>
</dbReference>
<keyword evidence="3" id="KW-0479">Metal-binding</keyword>
<gene>
    <name evidence="4" type="ORF">HELGO_WM26157</name>
</gene>
<accession>A0A6S6TWS6</accession>
<feature type="binding site" evidence="3">
    <location>
        <position position="53"/>
    </location>
    <ligand>
        <name>Mg(2+)</name>
        <dbReference type="ChEBI" id="CHEBI:18420"/>
        <label>1</label>
    </ligand>
</feature>
<feature type="binding site" evidence="3">
    <location>
        <position position="262"/>
    </location>
    <ligand>
        <name>Mg(2+)</name>
        <dbReference type="ChEBI" id="CHEBI:18420"/>
        <label>1</label>
    </ligand>
</feature>
<organism evidence="4">
    <name type="scientific">uncultured Sulfurovum sp</name>
    <dbReference type="NCBI Taxonomy" id="269237"/>
    <lineage>
        <taxon>Bacteria</taxon>
        <taxon>Pseudomonadati</taxon>
        <taxon>Campylobacterota</taxon>
        <taxon>Epsilonproteobacteria</taxon>
        <taxon>Campylobacterales</taxon>
        <taxon>Sulfurovaceae</taxon>
        <taxon>Sulfurovum</taxon>
        <taxon>environmental samples</taxon>
    </lineage>
</organism>
<protein>
    <submittedName>
        <fullName evidence="4">ADP-ribosylglycohydrolase</fullName>
    </submittedName>
</protein>
<keyword evidence="2 4" id="KW-0378">Hydrolase</keyword>
<evidence type="ECO:0000256" key="1">
    <source>
        <dbReference type="ARBA" id="ARBA00010702"/>
    </source>
</evidence>
<comment type="cofactor">
    <cofactor evidence="3">
        <name>Mg(2+)</name>
        <dbReference type="ChEBI" id="CHEBI:18420"/>
    </cofactor>
    <text evidence="3">Binds 2 magnesium ions per subunit.</text>
</comment>
<dbReference type="SUPFAM" id="SSF101478">
    <property type="entry name" value="ADP-ribosylglycohydrolase"/>
    <property type="match status" value="1"/>
</dbReference>
<dbReference type="GO" id="GO:0046872">
    <property type="term" value="F:metal ion binding"/>
    <property type="evidence" value="ECO:0007669"/>
    <property type="project" value="UniProtKB-KW"/>
</dbReference>
<dbReference type="EMBL" id="CACVAZ010000216">
    <property type="protein sequence ID" value="CAA6827011.1"/>
    <property type="molecule type" value="Genomic_DNA"/>
</dbReference>
<feature type="binding site" evidence="3">
    <location>
        <position position="264"/>
    </location>
    <ligand>
        <name>Mg(2+)</name>
        <dbReference type="ChEBI" id="CHEBI:18420"/>
        <label>1</label>
    </ligand>
</feature>
<evidence type="ECO:0000313" key="4">
    <source>
        <dbReference type="EMBL" id="CAA6827011.1"/>
    </source>
</evidence>
<dbReference type="Gene3D" id="1.10.4080.10">
    <property type="entry name" value="ADP-ribosylation/Crystallin J1"/>
    <property type="match status" value="1"/>
</dbReference>
<dbReference type="InterPro" id="IPR036705">
    <property type="entry name" value="Ribosyl_crysJ1_sf"/>
</dbReference>